<dbReference type="SUPFAM" id="SSF109775">
    <property type="entry name" value="Mannose-6-phosphate receptor binding protein 1 (Tip47), C-terminal domain"/>
    <property type="match status" value="1"/>
</dbReference>
<gene>
    <name evidence="4" type="ORF">GDO54_011008</name>
</gene>
<keyword evidence="5" id="KW-1185">Reference proteome</keyword>
<evidence type="ECO:0000313" key="5">
    <source>
        <dbReference type="Proteomes" id="UP001181693"/>
    </source>
</evidence>
<dbReference type="GO" id="GO:0019915">
    <property type="term" value="P:lipid storage"/>
    <property type="evidence" value="ECO:0007669"/>
    <property type="project" value="TreeGrafter"/>
</dbReference>
<accession>A0AAV3AVR9</accession>
<dbReference type="PANTHER" id="PTHR14024">
    <property type="entry name" value="PERILIPIN"/>
    <property type="match status" value="1"/>
</dbReference>
<evidence type="ECO:0000256" key="1">
    <source>
        <dbReference type="ARBA" id="ARBA00004502"/>
    </source>
</evidence>
<organism evidence="4 5">
    <name type="scientific">Pyxicephalus adspersus</name>
    <name type="common">African bullfrog</name>
    <dbReference type="NCBI Taxonomy" id="30357"/>
    <lineage>
        <taxon>Eukaryota</taxon>
        <taxon>Metazoa</taxon>
        <taxon>Chordata</taxon>
        <taxon>Craniata</taxon>
        <taxon>Vertebrata</taxon>
        <taxon>Euteleostomi</taxon>
        <taxon>Amphibia</taxon>
        <taxon>Batrachia</taxon>
        <taxon>Anura</taxon>
        <taxon>Neobatrachia</taxon>
        <taxon>Ranoidea</taxon>
        <taxon>Pyxicephalidae</taxon>
        <taxon>Pyxicephalinae</taxon>
        <taxon>Pyxicephalus</taxon>
    </lineage>
</organism>
<proteinExistence type="inferred from homology"/>
<comment type="subcellular location">
    <subcellularLocation>
        <location evidence="1">Lipid droplet</location>
    </subcellularLocation>
</comment>
<comment type="similarity">
    <text evidence="2">Belongs to the perilipin family.</text>
</comment>
<dbReference type="Gene3D" id="3.30.720.170">
    <property type="entry name" value="Perilipin, alpha-beta domain"/>
    <property type="match status" value="1"/>
</dbReference>
<dbReference type="GO" id="GO:0010890">
    <property type="term" value="P:positive regulation of triglyceride storage"/>
    <property type="evidence" value="ECO:0007669"/>
    <property type="project" value="TreeGrafter"/>
</dbReference>
<dbReference type="Proteomes" id="UP001181693">
    <property type="component" value="Unassembled WGS sequence"/>
</dbReference>
<dbReference type="GO" id="GO:0005811">
    <property type="term" value="C:lipid droplet"/>
    <property type="evidence" value="ECO:0007669"/>
    <property type="project" value="UniProtKB-SubCell"/>
</dbReference>
<dbReference type="Pfam" id="PF03036">
    <property type="entry name" value="Perilipin"/>
    <property type="match status" value="1"/>
</dbReference>
<protein>
    <submittedName>
        <fullName evidence="4">Uncharacterized protein</fullName>
    </submittedName>
</protein>
<comment type="caution">
    <text evidence="4">The sequence shown here is derived from an EMBL/GenBank/DDBJ whole genome shotgun (WGS) entry which is preliminary data.</text>
</comment>
<evidence type="ECO:0000256" key="3">
    <source>
        <dbReference type="ARBA" id="ARBA00022677"/>
    </source>
</evidence>
<dbReference type="PANTHER" id="PTHR14024:SF25">
    <property type="entry name" value="PERILIPIN-2"/>
    <property type="match status" value="1"/>
</dbReference>
<sequence length="211" mass="23162">MTLSYKNKKRFKCNWGVAEKSVKTIIIVAVKGAMPIIQKLELQLAVANNIAVIGLDKIEVRLPVLYQTNDKIVANASEAVVCAKDAVIKSITGVVDKTKGAVYDSVEVTKSVVNGSINTVLGSRVVRKMSSGVDTALTKSEALLEQYLPPTDEELKKEEAKTEGFKASNDKARCYVRLGSLSTKARKHAYHQALTRFRDAKWRNQVAIAQP</sequence>
<evidence type="ECO:0000313" key="4">
    <source>
        <dbReference type="EMBL" id="DBA26797.1"/>
    </source>
</evidence>
<dbReference type="AlphaFoldDB" id="A0AAV3AVR9"/>
<dbReference type="GO" id="GO:0005829">
    <property type="term" value="C:cytosol"/>
    <property type="evidence" value="ECO:0007669"/>
    <property type="project" value="TreeGrafter"/>
</dbReference>
<evidence type="ECO:0000256" key="2">
    <source>
        <dbReference type="ARBA" id="ARBA00006311"/>
    </source>
</evidence>
<dbReference type="InterPro" id="IPR004279">
    <property type="entry name" value="Perilipin"/>
</dbReference>
<reference evidence="4" key="1">
    <citation type="thesis" date="2020" institute="ProQuest LLC" country="789 East Eisenhower Parkway, Ann Arbor, MI, USA">
        <title>Comparative Genomics and Chromosome Evolution.</title>
        <authorList>
            <person name="Mudd A.B."/>
        </authorList>
    </citation>
    <scope>NUCLEOTIDE SEQUENCE</scope>
    <source>
        <strain evidence="4">1538</strain>
        <tissue evidence="4">Blood</tissue>
    </source>
</reference>
<name>A0AAV3AVR9_PYXAD</name>
<keyword evidence="3" id="KW-0551">Lipid droplet</keyword>
<dbReference type="EMBL" id="DYDO01000004">
    <property type="protein sequence ID" value="DBA26797.1"/>
    <property type="molecule type" value="Genomic_DNA"/>
</dbReference>